<feature type="transmembrane region" description="Helical" evidence="1">
    <location>
        <begin position="483"/>
        <end position="502"/>
    </location>
</feature>
<dbReference type="InterPro" id="IPR002931">
    <property type="entry name" value="Transglutaminase-like"/>
</dbReference>
<dbReference type="InterPro" id="IPR019690">
    <property type="entry name" value="DUF2569"/>
</dbReference>
<dbReference type="AlphaFoldDB" id="A0A1C4ABR0"/>
<accession>A0A1C4ABR0</accession>
<dbReference type="Pfam" id="PF01841">
    <property type="entry name" value="Transglut_core"/>
    <property type="match status" value="1"/>
</dbReference>
<evidence type="ECO:0000313" key="4">
    <source>
        <dbReference type="Proteomes" id="UP000242818"/>
    </source>
</evidence>
<reference evidence="3 4" key="1">
    <citation type="submission" date="2016-08" db="EMBL/GenBank/DDBJ databases">
        <authorList>
            <person name="Seilhamer J.J."/>
        </authorList>
    </citation>
    <scope>NUCLEOTIDE SEQUENCE [LARGE SCALE GENOMIC DNA]</scope>
    <source>
        <strain evidence="3 4">A37T2</strain>
    </source>
</reference>
<name>A0A1C4ABR0_9BACT</name>
<keyword evidence="1" id="KW-0472">Membrane</keyword>
<dbReference type="SUPFAM" id="SSF54001">
    <property type="entry name" value="Cysteine proteinases"/>
    <property type="match status" value="1"/>
</dbReference>
<proteinExistence type="predicted"/>
<dbReference type="RefSeq" id="WP_123891744.1">
    <property type="nucleotide sequence ID" value="NZ_FMAR01000002.1"/>
</dbReference>
<feature type="transmembrane region" description="Helical" evidence="1">
    <location>
        <begin position="422"/>
        <end position="444"/>
    </location>
</feature>
<dbReference type="Proteomes" id="UP000242818">
    <property type="component" value="Unassembled WGS sequence"/>
</dbReference>
<keyword evidence="4" id="KW-1185">Reference proteome</keyword>
<dbReference type="InterPro" id="IPR038765">
    <property type="entry name" value="Papain-like_cys_pep_sf"/>
</dbReference>
<protein>
    <submittedName>
        <fullName evidence="3">Transglutaminase-like superfamily protein</fullName>
    </submittedName>
</protein>
<evidence type="ECO:0000313" key="3">
    <source>
        <dbReference type="EMBL" id="SCB92035.1"/>
    </source>
</evidence>
<dbReference type="EMBL" id="FMAR01000002">
    <property type="protein sequence ID" value="SCB92035.1"/>
    <property type="molecule type" value="Genomic_DNA"/>
</dbReference>
<organism evidence="3 4">
    <name type="scientific">Chitinophaga costaii</name>
    <dbReference type="NCBI Taxonomy" id="1335309"/>
    <lineage>
        <taxon>Bacteria</taxon>
        <taxon>Pseudomonadati</taxon>
        <taxon>Bacteroidota</taxon>
        <taxon>Chitinophagia</taxon>
        <taxon>Chitinophagales</taxon>
        <taxon>Chitinophagaceae</taxon>
        <taxon>Chitinophaga</taxon>
    </lineage>
</organism>
<evidence type="ECO:0000256" key="1">
    <source>
        <dbReference type="SAM" id="Phobius"/>
    </source>
</evidence>
<feature type="domain" description="Transglutaminase-like" evidence="2">
    <location>
        <begin position="27"/>
        <end position="116"/>
    </location>
</feature>
<dbReference type="Gene3D" id="3.10.620.30">
    <property type="match status" value="1"/>
</dbReference>
<evidence type="ECO:0000259" key="2">
    <source>
        <dbReference type="Pfam" id="PF01841"/>
    </source>
</evidence>
<feature type="transmembrane region" description="Helical" evidence="1">
    <location>
        <begin position="541"/>
        <end position="560"/>
    </location>
</feature>
<gene>
    <name evidence="3" type="ORF">GA0116948_10260</name>
</gene>
<feature type="transmembrane region" description="Helical" evidence="1">
    <location>
        <begin position="509"/>
        <end position="529"/>
    </location>
</feature>
<dbReference type="STRING" id="1335309.GA0116948_10260"/>
<keyword evidence="1" id="KW-1133">Transmembrane helix</keyword>
<sequence length="582" mass="66908">MLNTRIATLKAAAGNDVTLYMEMAIRFVQDDIRYMGIEMGPYSHQPHTPEKVLAQRFGDCKDKSLLLCTLLRANGIAADMAYANTDEGPVLNTYLPSPDNFNHAIVHASLQGKNYWIDPTISYQRGKLQTLATPDYGQSLIVNDTTTGLTAMNTRPAGDINIHEEITISDKNTESATLKVTSDYTHYFADDIRGEYAVNSVKEEEDNFLSFYKKIYGDVVQQDSLITIDSMDKDHFRSVEHYIIHKPWRTDSADLDKRVFNFRAKVFLDGLTMIDDEERKEPVALRFPYRMHYVATFNMHETPPQEEQEFDIKNAYYHLHFKPVATAGKITLYYDYETFSDHVPEAYVRQYIKDINRITDVCYLNTEQSLNPGGNTLADSRSGYFLLNFTAAAVLLFCLGLFGWLAFNYFHRYHLPVREDDTYAWNLGGMLLLLGIGLFLSFFFQLDAVFRLPVFNYLDVVKYTGNKNWQNGSITEMMMLGQLAVHVFFFVYSILLAFLLYYRREIFPVTAIVYFVACTVFSILEVWLASGTRALGGEESSLRLAISVLGACIWIPYLYFSRRVRETFVLPHPSREMKRHGF</sequence>
<feature type="transmembrane region" description="Helical" evidence="1">
    <location>
        <begin position="385"/>
        <end position="410"/>
    </location>
</feature>
<dbReference type="OrthoDB" id="98874at2"/>
<keyword evidence="1" id="KW-0812">Transmembrane</keyword>
<dbReference type="Pfam" id="PF10754">
    <property type="entry name" value="DUF2569"/>
    <property type="match status" value="1"/>
</dbReference>